<evidence type="ECO:0000256" key="1">
    <source>
        <dbReference type="SAM" id="Phobius"/>
    </source>
</evidence>
<dbReference type="AlphaFoldDB" id="A0A847S9Z7"/>
<keyword evidence="1" id="KW-1133">Transmembrane helix</keyword>
<accession>A0A847S9Z7</accession>
<comment type="caution">
    <text evidence="2">The sequence shown here is derived from an EMBL/GenBank/DDBJ whole genome shotgun (WGS) entry which is preliminary data.</text>
</comment>
<keyword evidence="1" id="KW-0812">Transmembrane</keyword>
<dbReference type="Proteomes" id="UP000587991">
    <property type="component" value="Unassembled WGS sequence"/>
</dbReference>
<evidence type="ECO:0000313" key="2">
    <source>
        <dbReference type="EMBL" id="NLR76864.1"/>
    </source>
</evidence>
<dbReference type="RefSeq" id="WP_168878535.1">
    <property type="nucleotide sequence ID" value="NZ_JABAIM010000005.1"/>
</dbReference>
<reference evidence="2 3" key="1">
    <citation type="submission" date="2020-04" db="EMBL/GenBank/DDBJ databases">
        <title>Draft genome of Leeia sp. IMCC25680.</title>
        <authorList>
            <person name="Song J."/>
            <person name="Cho J.-C."/>
        </authorList>
    </citation>
    <scope>NUCLEOTIDE SEQUENCE [LARGE SCALE GENOMIC DNA]</scope>
    <source>
        <strain evidence="2 3">IMCC25680</strain>
    </source>
</reference>
<evidence type="ECO:0000313" key="3">
    <source>
        <dbReference type="Proteomes" id="UP000587991"/>
    </source>
</evidence>
<keyword evidence="3" id="KW-1185">Reference proteome</keyword>
<name>A0A847S9Z7_9NEIS</name>
<gene>
    <name evidence="2" type="ORF">HF682_16975</name>
</gene>
<dbReference type="EMBL" id="JABAIM010000005">
    <property type="protein sequence ID" value="NLR76864.1"/>
    <property type="molecule type" value="Genomic_DNA"/>
</dbReference>
<keyword evidence="1" id="KW-0472">Membrane</keyword>
<sequence>MAKTEPELTPERGRKKREPGLAGLVLLSNLPLLIAVVAWLLWRYG</sequence>
<feature type="transmembrane region" description="Helical" evidence="1">
    <location>
        <begin position="21"/>
        <end position="42"/>
    </location>
</feature>
<organism evidence="2 3">
    <name type="scientific">Leeia aquatica</name>
    <dbReference type="NCBI Taxonomy" id="2725557"/>
    <lineage>
        <taxon>Bacteria</taxon>
        <taxon>Pseudomonadati</taxon>
        <taxon>Pseudomonadota</taxon>
        <taxon>Betaproteobacteria</taxon>
        <taxon>Neisseriales</taxon>
        <taxon>Leeiaceae</taxon>
        <taxon>Leeia</taxon>
    </lineage>
</organism>
<protein>
    <submittedName>
        <fullName evidence="2">Uncharacterized protein</fullName>
    </submittedName>
</protein>
<proteinExistence type="predicted"/>